<evidence type="ECO:0008006" key="2">
    <source>
        <dbReference type="Google" id="ProtNLM"/>
    </source>
</evidence>
<protein>
    <recommendedName>
        <fullName evidence="2">Hpr(Ser) kinase/phosphatase</fullName>
    </recommendedName>
</protein>
<name>A0A652YNH8_NOCGL</name>
<proteinExistence type="predicted"/>
<organism evidence="1">
    <name type="scientific">Nocardia globerula</name>
    <dbReference type="NCBI Taxonomy" id="1818"/>
    <lineage>
        <taxon>Bacteria</taxon>
        <taxon>Bacillati</taxon>
        <taxon>Actinomycetota</taxon>
        <taxon>Actinomycetes</taxon>
        <taxon>Mycobacteriales</taxon>
        <taxon>Nocardiaceae</taxon>
        <taxon>Nocardia</taxon>
    </lineage>
</organism>
<dbReference type="SUPFAM" id="SSF53795">
    <property type="entry name" value="PEP carboxykinase-like"/>
    <property type="match status" value="1"/>
</dbReference>
<accession>A0A652YNH8</accession>
<dbReference type="AlphaFoldDB" id="A0A652YNH8"/>
<dbReference type="Gene3D" id="3.40.50.300">
    <property type="entry name" value="P-loop containing nucleotide triphosphate hydrolases"/>
    <property type="match status" value="1"/>
</dbReference>
<gene>
    <name evidence="1" type="ORF">FNL38_105307</name>
</gene>
<dbReference type="InterPro" id="IPR027417">
    <property type="entry name" value="P-loop_NTPase"/>
</dbReference>
<evidence type="ECO:0000313" key="1">
    <source>
        <dbReference type="EMBL" id="TYQ03157.1"/>
    </source>
</evidence>
<comment type="caution">
    <text evidence="1">The sequence shown here is derived from an EMBL/GenBank/DDBJ whole genome shotgun (WGS) entry which is preliminary data.</text>
</comment>
<sequence length="291" mass="31385">MTAGDAENIRSQYLWVDAHVTGTAVPEVRVVEHKIASPWSANHRVDAHVVPSESVPGRWDATIRSTIDATRENLVGLDGLQAAESIYRTVHRDVMTAARIDQWTRLHAALVDCGGVRVAIAGHSGAGKTTLSLALALRGAQLHADEGVFIRGEEAVGLPRRVHVKAGTFDVLPEISSRELLHLPYKPPVWALDPTSLPTPPDVVAGLRGIDVLLILEGWSDTTRVEPMPTAVALKSLAEQSALWSDNHRLTLRNIAALLSNTACFSLTRQHLDSGIAAVEELVASCVTRSI</sequence>
<reference evidence="1" key="1">
    <citation type="submission" date="2019-07" db="EMBL/GenBank/DDBJ databases">
        <title>Genomic Encyclopedia of Type Strains, Phase IV (KMG-IV): sequencing the most valuable type-strain genomes for metagenomic binning, comparative biology and taxonomic classification.</title>
        <authorList>
            <person name="Goeker M."/>
        </authorList>
    </citation>
    <scope>NUCLEOTIDE SEQUENCE</scope>
    <source>
        <strain evidence="1">DSM 44596</strain>
    </source>
</reference>
<dbReference type="EMBL" id="VNIQ01000005">
    <property type="protein sequence ID" value="TYQ03157.1"/>
    <property type="molecule type" value="Genomic_DNA"/>
</dbReference>